<dbReference type="Pfam" id="PF00149">
    <property type="entry name" value="Metallophos"/>
    <property type="match status" value="1"/>
</dbReference>
<dbReference type="PANTHER" id="PTHR42988">
    <property type="entry name" value="PHOSPHOHYDROLASE"/>
    <property type="match status" value="1"/>
</dbReference>
<evidence type="ECO:0000256" key="2">
    <source>
        <dbReference type="ARBA" id="ARBA00022801"/>
    </source>
</evidence>
<organism evidence="6 7">
    <name type="scientific">Candidatus Argoarchaeum ethanivorans</name>
    <dbReference type="NCBI Taxonomy" id="2608793"/>
    <lineage>
        <taxon>Archaea</taxon>
        <taxon>Methanobacteriati</taxon>
        <taxon>Methanobacteriota</taxon>
        <taxon>Stenosarchaea group</taxon>
        <taxon>Methanomicrobia</taxon>
        <taxon>Methanosarcinales</taxon>
        <taxon>Methanosarcinales incertae sedis</taxon>
        <taxon>GOM Arc I cluster</taxon>
        <taxon>Candidatus Argoarchaeum</taxon>
    </lineage>
</organism>
<dbReference type="Gene3D" id="3.60.21.10">
    <property type="match status" value="1"/>
</dbReference>
<evidence type="ECO:0000313" key="6">
    <source>
        <dbReference type="EMBL" id="CAD6490801.1"/>
    </source>
</evidence>
<name>A0A811T350_9EURY</name>
<dbReference type="GO" id="GO:0004115">
    <property type="term" value="F:3',5'-cyclic-AMP phosphodiesterase activity"/>
    <property type="evidence" value="ECO:0007669"/>
    <property type="project" value="UniProtKB-EC"/>
</dbReference>
<dbReference type="AlphaFoldDB" id="A0A811T350"/>
<sequence>MTVKIVHLSDIHTANPHFLPEMALKVVERINEINPEILIITGDLTESGYPFEFECAKSYIEKIDCASKVIIPGNHDVRHVGDLCFEEIFGSRSKVKRYKGITIVGIDSTQPDIDDGHIGRDKYEWIEKCFDTDDFKIFALHHHLMPVPFTGRERNIPVDAGDVLELLVRCKVDLVLSGHKHVPWVWNLNGMTILNAGTACTNRMKWSIPQSFNLIELDKEMLKIYKIYSKGGHELILEKPHNFVVRG</sequence>
<evidence type="ECO:0000256" key="4">
    <source>
        <dbReference type="ARBA" id="ARBA00025742"/>
    </source>
</evidence>
<protein>
    <submittedName>
        <fullName evidence="6">3',5'-cyclic adenosine monophosphate phosphodiesterase CpdA</fullName>
        <ecNumber evidence="6">3.1.4.53</ecNumber>
    </submittedName>
</protein>
<evidence type="ECO:0000256" key="3">
    <source>
        <dbReference type="ARBA" id="ARBA00023004"/>
    </source>
</evidence>
<evidence type="ECO:0000259" key="5">
    <source>
        <dbReference type="Pfam" id="PF00149"/>
    </source>
</evidence>
<feature type="domain" description="Calcineurin-like phosphoesterase" evidence="5">
    <location>
        <begin position="4"/>
        <end position="183"/>
    </location>
</feature>
<proteinExistence type="inferred from homology"/>
<evidence type="ECO:0000256" key="1">
    <source>
        <dbReference type="ARBA" id="ARBA00022723"/>
    </source>
</evidence>
<dbReference type="EC" id="3.1.4.53" evidence="6"/>
<dbReference type="GO" id="GO:0046872">
    <property type="term" value="F:metal ion binding"/>
    <property type="evidence" value="ECO:0007669"/>
    <property type="project" value="UniProtKB-KW"/>
</dbReference>
<gene>
    <name evidence="6" type="primary">cpdA</name>
    <name evidence="6" type="ORF">DIAAKJNI_00020</name>
</gene>
<keyword evidence="3" id="KW-0408">Iron</keyword>
<dbReference type="Proteomes" id="UP000639006">
    <property type="component" value="Unassembled WGS sequence"/>
</dbReference>
<dbReference type="PANTHER" id="PTHR42988:SF2">
    <property type="entry name" value="CYCLIC NUCLEOTIDE PHOSPHODIESTERASE CBUA0032-RELATED"/>
    <property type="match status" value="1"/>
</dbReference>
<dbReference type="EMBL" id="CAJHIQ010000001">
    <property type="protein sequence ID" value="CAD6490801.1"/>
    <property type="molecule type" value="Genomic_DNA"/>
</dbReference>
<evidence type="ECO:0000313" key="7">
    <source>
        <dbReference type="Proteomes" id="UP000639006"/>
    </source>
</evidence>
<reference evidence="6" key="1">
    <citation type="submission" date="2020-10" db="EMBL/GenBank/DDBJ databases">
        <authorList>
            <person name="Hahn C.J."/>
            <person name="Laso-Perez R."/>
            <person name="Vulcano F."/>
            <person name="Vaziourakis K.-M."/>
            <person name="Stokke R."/>
            <person name="Steen I.H."/>
            <person name="Teske A."/>
            <person name="Boetius A."/>
            <person name="Liebeke M."/>
            <person name="Amann R."/>
            <person name="Knittel K."/>
        </authorList>
    </citation>
    <scope>NUCLEOTIDE SEQUENCE</scope>
    <source>
        <strain evidence="6">Gfbio:e3339647-f889-4370-9287-4fb5cb688e4c:AG392M11_GoMArc1</strain>
    </source>
</reference>
<keyword evidence="2 6" id="KW-0378">Hydrolase</keyword>
<keyword evidence="1" id="KW-0479">Metal-binding</keyword>
<dbReference type="InterPro" id="IPR050884">
    <property type="entry name" value="CNP_phosphodiesterase-III"/>
</dbReference>
<dbReference type="InterPro" id="IPR029052">
    <property type="entry name" value="Metallo-depent_PP-like"/>
</dbReference>
<accession>A0A811T350</accession>
<comment type="similarity">
    <text evidence="4">Belongs to the cyclic nucleotide phosphodiesterase class-III family.</text>
</comment>
<comment type="caution">
    <text evidence="6">The sequence shown here is derived from an EMBL/GenBank/DDBJ whole genome shotgun (WGS) entry which is preliminary data.</text>
</comment>
<dbReference type="CDD" id="cd07400">
    <property type="entry name" value="MPP_1"/>
    <property type="match status" value="1"/>
</dbReference>
<dbReference type="SUPFAM" id="SSF56300">
    <property type="entry name" value="Metallo-dependent phosphatases"/>
    <property type="match status" value="1"/>
</dbReference>
<dbReference type="InterPro" id="IPR004843">
    <property type="entry name" value="Calcineurin-like_PHP"/>
</dbReference>